<evidence type="ECO:0000313" key="2">
    <source>
        <dbReference type="EMBL" id="KGG87657.1"/>
    </source>
</evidence>
<dbReference type="EMBL" id="AWTN01000106">
    <property type="protein sequence ID" value="KGG87657.1"/>
    <property type="molecule type" value="Genomic_DNA"/>
</dbReference>
<accession>A0A0E3BAD4</accession>
<keyword evidence="1" id="KW-0812">Transmembrane</keyword>
<keyword evidence="1" id="KW-1133">Transmembrane helix</keyword>
<gene>
    <name evidence="2" type="ORF">P245_19590</name>
</gene>
<organism evidence="2 3">
    <name type="scientific">Comamonas thiooxydans</name>
    <dbReference type="NCBI Taxonomy" id="363952"/>
    <lineage>
        <taxon>Bacteria</taxon>
        <taxon>Pseudomonadati</taxon>
        <taxon>Pseudomonadota</taxon>
        <taxon>Betaproteobacteria</taxon>
        <taxon>Burkholderiales</taxon>
        <taxon>Comamonadaceae</taxon>
        <taxon>Comamonas</taxon>
    </lineage>
</organism>
<protein>
    <submittedName>
        <fullName evidence="2">Uncharacterized protein</fullName>
    </submittedName>
</protein>
<sequence length="38" mass="4445">MTTTISFEQYLNALFYVALVVAVITSYCVYRQNKKTKH</sequence>
<feature type="transmembrane region" description="Helical" evidence="1">
    <location>
        <begin position="13"/>
        <end position="30"/>
    </location>
</feature>
<keyword evidence="1" id="KW-0472">Membrane</keyword>
<comment type="caution">
    <text evidence="2">The sequence shown here is derived from an EMBL/GenBank/DDBJ whole genome shotgun (WGS) entry which is preliminary data.</text>
</comment>
<proteinExistence type="predicted"/>
<evidence type="ECO:0000313" key="3">
    <source>
        <dbReference type="Proteomes" id="UP000029567"/>
    </source>
</evidence>
<name>A0A0E3BAD4_9BURK</name>
<reference evidence="2 3" key="1">
    <citation type="submission" date="2013-09" db="EMBL/GenBank/DDBJ databases">
        <title>High correlation between genotypes and phenotypes of environmental bacteria Comamonas testosteroni strains.</title>
        <authorList>
            <person name="Liu L."/>
            <person name="Zhu W."/>
            <person name="Xia X."/>
            <person name="Xu B."/>
            <person name="Luo M."/>
            <person name="Wang G."/>
        </authorList>
    </citation>
    <scope>NUCLEOTIDE SEQUENCE [LARGE SCALE GENOMIC DNA]</scope>
    <source>
        <strain evidence="2 3">JL14</strain>
    </source>
</reference>
<evidence type="ECO:0000256" key="1">
    <source>
        <dbReference type="SAM" id="Phobius"/>
    </source>
</evidence>
<dbReference type="AlphaFoldDB" id="A0A0E3BAD4"/>
<dbReference type="Proteomes" id="UP000029567">
    <property type="component" value="Unassembled WGS sequence"/>
</dbReference>